<sequence length="294" mass="33370">MELRVLRYFLTLAREESVSRAAEALYITQPTLSRQLAELEEELGTKLFERGKRRIVLTEEGMLLRRRAEEILELSDKTERELRNRNENLSGVVSIGAAETRAAALLPQAIASFRNKYPGVTFEIESDTADRVKERLERGLLDLGLLVEPGDIDKYEFLRLNIEERCGILMSASSPLAKKESVSAEDLQGLPIVMNRRKEVRSLYRAALGEGFDRLNVIATFNLINNAALFAEQNVGYVFTIEGTVGYFPSGRLSFRPFEPPISQSTFLIWKKHRAANRCVSKFIEEISMLIKHS</sequence>
<dbReference type="SUPFAM" id="SSF46785">
    <property type="entry name" value="Winged helix' DNA-binding domain"/>
    <property type="match status" value="1"/>
</dbReference>
<dbReference type="InterPro" id="IPR005119">
    <property type="entry name" value="LysR_subst-bd"/>
</dbReference>
<dbReference type="GO" id="GO:0003700">
    <property type="term" value="F:DNA-binding transcription factor activity"/>
    <property type="evidence" value="ECO:0007669"/>
    <property type="project" value="InterPro"/>
</dbReference>
<evidence type="ECO:0000256" key="2">
    <source>
        <dbReference type="ARBA" id="ARBA00023015"/>
    </source>
</evidence>
<proteinExistence type="inferred from homology"/>
<evidence type="ECO:0000256" key="4">
    <source>
        <dbReference type="ARBA" id="ARBA00023163"/>
    </source>
</evidence>
<dbReference type="PANTHER" id="PTHR30419">
    <property type="entry name" value="HTH-TYPE TRANSCRIPTIONAL REGULATOR YBHD"/>
    <property type="match status" value="1"/>
</dbReference>
<keyword evidence="4" id="KW-0804">Transcription</keyword>
<dbReference type="InterPro" id="IPR000847">
    <property type="entry name" value="LysR_HTH_N"/>
</dbReference>
<dbReference type="InterPro" id="IPR036390">
    <property type="entry name" value="WH_DNA-bd_sf"/>
</dbReference>
<keyword evidence="2" id="KW-0805">Transcription regulation</keyword>
<evidence type="ECO:0000259" key="5">
    <source>
        <dbReference type="PROSITE" id="PS50931"/>
    </source>
</evidence>
<evidence type="ECO:0000313" key="7">
    <source>
        <dbReference type="Proteomes" id="UP000824135"/>
    </source>
</evidence>
<dbReference type="Proteomes" id="UP000824135">
    <property type="component" value="Unassembled WGS sequence"/>
</dbReference>
<dbReference type="Gene3D" id="3.40.190.290">
    <property type="match status" value="1"/>
</dbReference>
<dbReference type="PROSITE" id="PS50931">
    <property type="entry name" value="HTH_LYSR"/>
    <property type="match status" value="1"/>
</dbReference>
<dbReference type="InterPro" id="IPR050950">
    <property type="entry name" value="HTH-type_LysR_regulators"/>
</dbReference>
<name>A0A9D1Z8B5_9FIRM</name>
<accession>A0A9D1Z8B5</accession>
<evidence type="ECO:0000313" key="6">
    <source>
        <dbReference type="EMBL" id="HIY77877.1"/>
    </source>
</evidence>
<dbReference type="Pfam" id="PF00126">
    <property type="entry name" value="HTH_1"/>
    <property type="match status" value="1"/>
</dbReference>
<comment type="similarity">
    <text evidence="1">Belongs to the LysR transcriptional regulatory family.</text>
</comment>
<dbReference type="InterPro" id="IPR036388">
    <property type="entry name" value="WH-like_DNA-bd_sf"/>
</dbReference>
<reference evidence="6" key="1">
    <citation type="journal article" date="2021" name="PeerJ">
        <title>Extensive microbial diversity within the chicken gut microbiome revealed by metagenomics and culture.</title>
        <authorList>
            <person name="Gilroy R."/>
            <person name="Ravi A."/>
            <person name="Getino M."/>
            <person name="Pursley I."/>
            <person name="Horton D.L."/>
            <person name="Alikhan N.F."/>
            <person name="Baker D."/>
            <person name="Gharbi K."/>
            <person name="Hall N."/>
            <person name="Watson M."/>
            <person name="Adriaenssens E.M."/>
            <person name="Foster-Nyarko E."/>
            <person name="Jarju S."/>
            <person name="Secka A."/>
            <person name="Antonio M."/>
            <person name="Oren A."/>
            <person name="Chaudhuri R.R."/>
            <person name="La Ragione R."/>
            <person name="Hildebrand F."/>
            <person name="Pallen M.J."/>
        </authorList>
    </citation>
    <scope>NUCLEOTIDE SEQUENCE</scope>
    <source>
        <strain evidence="6">CHK199-9574</strain>
    </source>
</reference>
<protein>
    <submittedName>
        <fullName evidence="6">LysR family transcriptional regulator</fullName>
    </submittedName>
</protein>
<dbReference type="Pfam" id="PF03466">
    <property type="entry name" value="LysR_substrate"/>
    <property type="match status" value="1"/>
</dbReference>
<dbReference type="EMBL" id="DXCO01000019">
    <property type="protein sequence ID" value="HIY77877.1"/>
    <property type="molecule type" value="Genomic_DNA"/>
</dbReference>
<evidence type="ECO:0000256" key="3">
    <source>
        <dbReference type="ARBA" id="ARBA00023125"/>
    </source>
</evidence>
<gene>
    <name evidence="6" type="ORF">H9728_02425</name>
</gene>
<evidence type="ECO:0000256" key="1">
    <source>
        <dbReference type="ARBA" id="ARBA00009437"/>
    </source>
</evidence>
<dbReference type="CDD" id="cd05466">
    <property type="entry name" value="PBP2_LTTR_substrate"/>
    <property type="match status" value="1"/>
</dbReference>
<organism evidence="6 7">
    <name type="scientific">Candidatus Borkfalkia excrementavium</name>
    <dbReference type="NCBI Taxonomy" id="2838505"/>
    <lineage>
        <taxon>Bacteria</taxon>
        <taxon>Bacillati</taxon>
        <taxon>Bacillota</taxon>
        <taxon>Clostridia</taxon>
        <taxon>Christensenellales</taxon>
        <taxon>Christensenellaceae</taxon>
        <taxon>Candidatus Borkfalkia</taxon>
    </lineage>
</organism>
<reference evidence="6" key="2">
    <citation type="submission" date="2021-04" db="EMBL/GenBank/DDBJ databases">
        <authorList>
            <person name="Gilroy R."/>
        </authorList>
    </citation>
    <scope>NUCLEOTIDE SEQUENCE</scope>
    <source>
        <strain evidence="6">CHK199-9574</strain>
    </source>
</reference>
<keyword evidence="3" id="KW-0238">DNA-binding</keyword>
<dbReference type="Gene3D" id="1.10.10.10">
    <property type="entry name" value="Winged helix-like DNA-binding domain superfamily/Winged helix DNA-binding domain"/>
    <property type="match status" value="1"/>
</dbReference>
<dbReference type="GO" id="GO:0005829">
    <property type="term" value="C:cytosol"/>
    <property type="evidence" value="ECO:0007669"/>
    <property type="project" value="TreeGrafter"/>
</dbReference>
<comment type="caution">
    <text evidence="6">The sequence shown here is derived from an EMBL/GenBank/DDBJ whole genome shotgun (WGS) entry which is preliminary data.</text>
</comment>
<dbReference type="PRINTS" id="PR00039">
    <property type="entry name" value="HTHLYSR"/>
</dbReference>
<dbReference type="SUPFAM" id="SSF53850">
    <property type="entry name" value="Periplasmic binding protein-like II"/>
    <property type="match status" value="1"/>
</dbReference>
<dbReference type="PANTHER" id="PTHR30419:SF8">
    <property type="entry name" value="NITROGEN ASSIMILATION TRANSCRIPTIONAL ACTIVATOR-RELATED"/>
    <property type="match status" value="1"/>
</dbReference>
<dbReference type="AlphaFoldDB" id="A0A9D1Z8B5"/>
<feature type="domain" description="HTH lysR-type" evidence="5">
    <location>
        <begin position="1"/>
        <end position="58"/>
    </location>
</feature>
<dbReference type="GO" id="GO:0003677">
    <property type="term" value="F:DNA binding"/>
    <property type="evidence" value="ECO:0007669"/>
    <property type="project" value="UniProtKB-KW"/>
</dbReference>
<dbReference type="FunFam" id="1.10.10.10:FF:000001">
    <property type="entry name" value="LysR family transcriptional regulator"/>
    <property type="match status" value="1"/>
</dbReference>